<dbReference type="AlphaFoldDB" id="A0A3A5MV68"/>
<name>A0A3A5MV68_9MICO</name>
<reference evidence="4 5" key="1">
    <citation type="submission" date="2018-09" db="EMBL/GenBank/DDBJ databases">
        <title>Novel species of Cryobacterium.</title>
        <authorList>
            <person name="Liu Q."/>
            <person name="Xin Y.-H."/>
        </authorList>
    </citation>
    <scope>NUCLEOTIDE SEQUENCE [LARGE SCALE GENOMIC DNA]</scope>
    <source>
        <strain evidence="4 5">Hh39</strain>
    </source>
</reference>
<feature type="region of interest" description="Disordered" evidence="1">
    <location>
        <begin position="338"/>
        <end position="374"/>
    </location>
</feature>
<keyword evidence="4" id="KW-0378">Hydrolase</keyword>
<evidence type="ECO:0000313" key="5">
    <source>
        <dbReference type="Proteomes" id="UP000272015"/>
    </source>
</evidence>
<dbReference type="EMBL" id="QZVS01000077">
    <property type="protein sequence ID" value="RJT89094.1"/>
    <property type="molecule type" value="Genomic_DNA"/>
</dbReference>
<keyword evidence="3" id="KW-0732">Signal</keyword>
<evidence type="ECO:0000256" key="2">
    <source>
        <dbReference type="SAM" id="Phobius"/>
    </source>
</evidence>
<evidence type="ECO:0000256" key="1">
    <source>
        <dbReference type="SAM" id="MobiDB-lite"/>
    </source>
</evidence>
<dbReference type="SUPFAM" id="SSF117074">
    <property type="entry name" value="Hypothetical protein PA1324"/>
    <property type="match status" value="1"/>
</dbReference>
<keyword evidence="2" id="KW-0472">Membrane</keyword>
<dbReference type="SUPFAM" id="SSF49464">
    <property type="entry name" value="Carboxypeptidase regulatory domain-like"/>
    <property type="match status" value="1"/>
</dbReference>
<protein>
    <submittedName>
        <fullName evidence="4">Carboxypeptidase regulatory-like domain-containing protein</fullName>
    </submittedName>
</protein>
<evidence type="ECO:0000256" key="3">
    <source>
        <dbReference type="SAM" id="SignalP"/>
    </source>
</evidence>
<dbReference type="RefSeq" id="WP_119974084.1">
    <property type="nucleotide sequence ID" value="NZ_JBHSQA010000017.1"/>
</dbReference>
<comment type="caution">
    <text evidence="4">The sequence shown here is derived from an EMBL/GenBank/DDBJ whole genome shotgun (WGS) entry which is preliminary data.</text>
</comment>
<dbReference type="InterPro" id="IPR008969">
    <property type="entry name" value="CarboxyPept-like_regulatory"/>
</dbReference>
<evidence type="ECO:0000313" key="4">
    <source>
        <dbReference type="EMBL" id="RJT89094.1"/>
    </source>
</evidence>
<keyword evidence="2" id="KW-1133">Transmembrane helix</keyword>
<keyword evidence="4" id="KW-0645">Protease</keyword>
<proteinExistence type="predicted"/>
<accession>A0A3A5MV68</accession>
<dbReference type="GO" id="GO:0005975">
    <property type="term" value="P:carbohydrate metabolic process"/>
    <property type="evidence" value="ECO:0007669"/>
    <property type="project" value="UniProtKB-ARBA"/>
</dbReference>
<dbReference type="GO" id="GO:0004180">
    <property type="term" value="F:carboxypeptidase activity"/>
    <property type="evidence" value="ECO:0007669"/>
    <property type="project" value="UniProtKB-KW"/>
</dbReference>
<feature type="compositionally biased region" description="Low complexity" evidence="1">
    <location>
        <begin position="344"/>
        <end position="360"/>
    </location>
</feature>
<sequence length="506" mass="51213">MANFFTRIREGSIALALTVAAVLTFGALTAAPATAVGEDAAATTTATTTENLTISGTVTGETPDGIVAVAGAYVSVSDSQGSVPSASAVTDNDGRYVITGLTSDIDSLRVFAPYSQGGFGLLNSLYNSVNFNAADITVNAVLKQGSMVSGVVSKNIQGVTTPAEGIPVTVLDAVGTYWSIDRAYTASDGSYSVGSLPAGNYKVSFGGNGSATGFAPVYYGNAATRDSAETIVVPDAGEVPNIDATVMLDGTAYPLSGKPTIAGEARVGETLSVTGSWLPSDAELSYSWYRSNGSYALVGESSTYTLTEADLGSALSVRITGTAAGSAPFHSDETELVQAAETNSTPDPSATASPTPTSAPTRDETRTSTATSVVGAQSDRVTMPAATLAPGTSIPITGDGFAPFEVVEIWLHSSPVLLGTLVADAQGRISGSFIMPAGIPTGTHHIVFLDENGISYTSAALTVPLSETGANLSSGSLALTLLVLGGLALTIAARRRTTGALRNSAL</sequence>
<gene>
    <name evidence="4" type="ORF">D6T64_08285</name>
</gene>
<feature type="transmembrane region" description="Helical" evidence="2">
    <location>
        <begin position="472"/>
        <end position="493"/>
    </location>
</feature>
<feature type="signal peptide" evidence="3">
    <location>
        <begin position="1"/>
        <end position="35"/>
    </location>
</feature>
<organism evidence="4 5">
    <name type="scientific">Cryobacterium melibiosiphilum</name>
    <dbReference type="NCBI Taxonomy" id="995039"/>
    <lineage>
        <taxon>Bacteria</taxon>
        <taxon>Bacillati</taxon>
        <taxon>Actinomycetota</taxon>
        <taxon>Actinomycetes</taxon>
        <taxon>Micrococcales</taxon>
        <taxon>Microbacteriaceae</taxon>
        <taxon>Cryobacterium</taxon>
    </lineage>
</organism>
<keyword evidence="2" id="KW-0812">Transmembrane</keyword>
<keyword evidence="4" id="KW-0121">Carboxypeptidase</keyword>
<dbReference type="InterPro" id="IPR013783">
    <property type="entry name" value="Ig-like_fold"/>
</dbReference>
<feature type="chain" id="PRO_5038510913" evidence="3">
    <location>
        <begin position="36"/>
        <end position="506"/>
    </location>
</feature>
<dbReference type="Proteomes" id="UP000272015">
    <property type="component" value="Unassembled WGS sequence"/>
</dbReference>
<dbReference type="OrthoDB" id="3771655at2"/>
<dbReference type="Gene3D" id="2.60.40.10">
    <property type="entry name" value="Immunoglobulins"/>
    <property type="match status" value="1"/>
</dbReference>
<dbReference type="Gene3D" id="2.60.40.2700">
    <property type="match status" value="1"/>
</dbReference>
<keyword evidence="5" id="KW-1185">Reference proteome</keyword>